<evidence type="ECO:0000256" key="13">
    <source>
        <dbReference type="ARBA" id="ARBA00048315"/>
    </source>
</evidence>
<evidence type="ECO:0000259" key="15">
    <source>
        <dbReference type="Pfam" id="PF00078"/>
    </source>
</evidence>
<name>A0AAE0PRK1_9TELE</name>
<evidence type="ECO:0000256" key="10">
    <source>
        <dbReference type="ARBA" id="ARBA00045166"/>
    </source>
</evidence>
<comment type="similarity">
    <text evidence="2">Belongs to the phytoene/squalene synthase family.</text>
</comment>
<gene>
    <name evidence="16" type="ORF">QTP70_030911</name>
</gene>
<dbReference type="FunFam" id="1.10.600.10:FF:000023">
    <property type="entry name" value="Squalene synthase"/>
    <property type="match status" value="1"/>
</dbReference>
<dbReference type="EC" id="2.5.1.21" evidence="5"/>
<dbReference type="SUPFAM" id="SSF48576">
    <property type="entry name" value="Terpenoid synthases"/>
    <property type="match status" value="1"/>
</dbReference>
<dbReference type="GO" id="GO:0051996">
    <property type="term" value="F:squalene synthase [NAD(P)H] activity"/>
    <property type="evidence" value="ECO:0007669"/>
    <property type="project" value="UniProtKB-EC"/>
</dbReference>
<protein>
    <recommendedName>
        <fullName evidence="6">Squalene synthase</fullName>
        <ecNumber evidence="5">2.5.1.21</ecNumber>
        <ecNumber evidence="4">3.1.26.4</ecNumber>
    </recommendedName>
    <alternativeName>
        <fullName evidence="8">FPP:FPP farnesyltransferase</fullName>
    </alternativeName>
    <alternativeName>
        <fullName evidence="9">Farnesyl-diphosphate farnesyltransferase</fullName>
    </alternativeName>
</protein>
<evidence type="ECO:0000256" key="14">
    <source>
        <dbReference type="SAM" id="Coils"/>
    </source>
</evidence>
<dbReference type="InterPro" id="IPR006449">
    <property type="entry name" value="Squal_synth-like"/>
</dbReference>
<evidence type="ECO:0000256" key="9">
    <source>
        <dbReference type="ARBA" id="ARBA00033359"/>
    </source>
</evidence>
<evidence type="ECO:0000256" key="7">
    <source>
        <dbReference type="ARBA" id="ARBA00022679"/>
    </source>
</evidence>
<dbReference type="InterPro" id="IPR008949">
    <property type="entry name" value="Isoprenoid_synthase_dom_sf"/>
</dbReference>
<evidence type="ECO:0000256" key="12">
    <source>
        <dbReference type="ARBA" id="ARBA00047541"/>
    </source>
</evidence>
<dbReference type="InterPro" id="IPR002060">
    <property type="entry name" value="Squ/phyt_synthse"/>
</dbReference>
<accession>A0AAE0PRK1</accession>
<dbReference type="InterPro" id="IPR033904">
    <property type="entry name" value="Trans_IPPS_HH"/>
</dbReference>
<dbReference type="GO" id="GO:0005789">
    <property type="term" value="C:endoplasmic reticulum membrane"/>
    <property type="evidence" value="ECO:0007669"/>
    <property type="project" value="TreeGrafter"/>
</dbReference>
<evidence type="ECO:0000256" key="11">
    <source>
        <dbReference type="ARBA" id="ARBA00047468"/>
    </source>
</evidence>
<evidence type="ECO:0000256" key="8">
    <source>
        <dbReference type="ARBA" id="ARBA00031079"/>
    </source>
</evidence>
<evidence type="ECO:0000256" key="1">
    <source>
        <dbReference type="ARBA" id="ARBA00001946"/>
    </source>
</evidence>
<keyword evidence="7" id="KW-0808">Transferase</keyword>
<sequence>MAGVCCKSTAPLSVFKRTLSVRSPASAPRSAPVGCGRRGAQEGCAQLARPLHLHTAGLQRHPTHLFCSSVQESMSESLQTCYVHLNQTSRSFAAVIQALDGELRQKLRQALGGQVVLPDDWETTAVDGIQRKRLAKKKWDMDRTEENRQEYKELQHRVKREVSKAKQKAYDELYTRLDTREGEKDLYRLARQRDRGGKDVQQVRVIKDRDGRVLTNLEKEYDRVPREELWYCMRKSGVAEKYVRVVQDMYERSRTLMDQLSEEVRQESPWTMIFADDIVICSESREQVEENLERWRFALERRGMKVSRSKTEYMCVNEREGSGTVRLQGEEVKKLQEFKYLGSTVQSNGECGKEVKKRVQAGWNGWRKVSGVLCDRKISARIKGKVYRTVVRATMLYGLETVSLRKRQESELEVDELKMLRFSLGVTRLDSIRNEYIRGTAHVGRLGDKVREARLRWFGHVQRSESEYVGRRMLDMELPGRRQRGRPKRSHAVCIFYLVLRALDTVEDDMSIPLDKKVPLLHHFHTFLYQPDWCFTESKEKDRQVLEDFPSISIEFRNLAQEYQDVISDICHRMGVGMAEFLEKKIGSMQEWDTYCHYVAGLVGVGLSRLFSASLLEDPEVGRDTELANSMGLFLQKTNIIRDYLEDQQEGRSFWPEQAWSQFASRLEDFSQPQHLSSALSCLNLLVTDALRHVPDVITYLSRLRNQTVFNFCAIPQVMAIATLSACYNNPLVFQGVVKIRKGQAVTLMMEATNMQAVKSMIAQYSQEILQKVSHSDPSRANTLCILGVIQEKTLSKAALPSRAHNFSHVYLSAATILAFFSWQYLNSTQSPSSTDMQGR</sequence>
<proteinExistence type="inferred from homology"/>
<keyword evidence="14" id="KW-0175">Coiled coil</keyword>
<dbReference type="InterPro" id="IPR044844">
    <property type="entry name" value="Trans_IPPS_euk-type"/>
</dbReference>
<dbReference type="Pfam" id="PF00078">
    <property type="entry name" value="RVT_1"/>
    <property type="match status" value="1"/>
</dbReference>
<dbReference type="Pfam" id="PF00494">
    <property type="entry name" value="SQS_PSY"/>
    <property type="match status" value="1"/>
</dbReference>
<comment type="caution">
    <text evidence="16">The sequence shown here is derived from an EMBL/GenBank/DDBJ whole genome shotgun (WGS) entry which is preliminary data.</text>
</comment>
<comment type="function">
    <text evidence="10">Catalyzes the condensation of 2 farnesyl pyrophosphate (FPP) moieties to form squalene. Proceeds in two distinct steps. In the first half-reaction, two molecules of FPP react to form the stable presqualene diphosphate intermediate (PSQPP), with concomitant release of a proton and a molecule of inorganic diphosphate. In the second half-reaction, PSQPP undergoes heterolysis, isomerization, and reduction with NADPH or NADH to form squalene. It is the first committed enzyme of the sterol biosynthesis pathway.</text>
</comment>
<feature type="coiled-coil region" evidence="14">
    <location>
        <begin position="134"/>
        <end position="168"/>
    </location>
</feature>
<evidence type="ECO:0000256" key="2">
    <source>
        <dbReference type="ARBA" id="ARBA00006251"/>
    </source>
</evidence>
<dbReference type="GO" id="GO:0045338">
    <property type="term" value="P:farnesyl diphosphate metabolic process"/>
    <property type="evidence" value="ECO:0007669"/>
    <property type="project" value="InterPro"/>
</dbReference>
<reference evidence="16" key="1">
    <citation type="submission" date="2023-06" db="EMBL/GenBank/DDBJ databases">
        <title>Male Hemibagrus guttatus genome.</title>
        <authorList>
            <person name="Bian C."/>
        </authorList>
    </citation>
    <scope>NUCLEOTIDE SEQUENCE</scope>
    <source>
        <strain evidence="16">Male_cb2023</strain>
        <tissue evidence="16">Muscle</tissue>
    </source>
</reference>
<comment type="catalytic activity">
    <reaction evidence="13">
        <text>2 (2E,6E)-farnesyl diphosphate = presqualene diphosphate + diphosphate</text>
        <dbReference type="Rhea" id="RHEA:22672"/>
        <dbReference type="ChEBI" id="CHEBI:33019"/>
        <dbReference type="ChEBI" id="CHEBI:57310"/>
        <dbReference type="ChEBI" id="CHEBI:175763"/>
    </reaction>
    <physiologicalReaction direction="left-to-right" evidence="13">
        <dbReference type="Rhea" id="RHEA:22673"/>
    </physiologicalReaction>
</comment>
<dbReference type="EMBL" id="JAUCMX010000030">
    <property type="protein sequence ID" value="KAK3506893.1"/>
    <property type="molecule type" value="Genomic_DNA"/>
</dbReference>
<dbReference type="PANTHER" id="PTHR11626">
    <property type="entry name" value="FARNESYL-DIPHOSPHATE FARNESYLTRANSFERASE"/>
    <property type="match status" value="1"/>
</dbReference>
<evidence type="ECO:0000313" key="17">
    <source>
        <dbReference type="Proteomes" id="UP001274896"/>
    </source>
</evidence>
<dbReference type="EC" id="3.1.26.4" evidence="4"/>
<dbReference type="InterPro" id="IPR043502">
    <property type="entry name" value="DNA/RNA_pol_sf"/>
</dbReference>
<evidence type="ECO:0000256" key="6">
    <source>
        <dbReference type="ARBA" id="ARBA00015135"/>
    </source>
</evidence>
<dbReference type="GO" id="GO:0004523">
    <property type="term" value="F:RNA-DNA hybrid ribonuclease activity"/>
    <property type="evidence" value="ECO:0007669"/>
    <property type="project" value="UniProtKB-EC"/>
</dbReference>
<dbReference type="AlphaFoldDB" id="A0AAE0PRK1"/>
<dbReference type="PANTHER" id="PTHR11626:SF2">
    <property type="entry name" value="SQUALENE SYNTHASE"/>
    <property type="match status" value="1"/>
</dbReference>
<evidence type="ECO:0000256" key="3">
    <source>
        <dbReference type="ARBA" id="ARBA00010879"/>
    </source>
</evidence>
<keyword evidence="17" id="KW-1185">Reference proteome</keyword>
<comment type="catalytic activity">
    <reaction evidence="11">
        <text>presqualene diphosphate + NADPH + H(+) = squalene + diphosphate + NADP(+)</text>
        <dbReference type="Rhea" id="RHEA:22232"/>
        <dbReference type="ChEBI" id="CHEBI:15378"/>
        <dbReference type="ChEBI" id="CHEBI:15440"/>
        <dbReference type="ChEBI" id="CHEBI:33019"/>
        <dbReference type="ChEBI" id="CHEBI:57310"/>
        <dbReference type="ChEBI" id="CHEBI:57783"/>
        <dbReference type="ChEBI" id="CHEBI:58349"/>
    </reaction>
    <physiologicalReaction direction="left-to-right" evidence="11">
        <dbReference type="Rhea" id="RHEA:22233"/>
    </physiologicalReaction>
</comment>
<dbReference type="InterPro" id="IPR000477">
    <property type="entry name" value="RT_dom"/>
</dbReference>
<evidence type="ECO:0000313" key="16">
    <source>
        <dbReference type="EMBL" id="KAK3506893.1"/>
    </source>
</evidence>
<dbReference type="SUPFAM" id="SSF56672">
    <property type="entry name" value="DNA/RNA polymerases"/>
    <property type="match status" value="1"/>
</dbReference>
<evidence type="ECO:0000256" key="4">
    <source>
        <dbReference type="ARBA" id="ARBA00012180"/>
    </source>
</evidence>
<dbReference type="GO" id="GO:0006695">
    <property type="term" value="P:cholesterol biosynthetic process"/>
    <property type="evidence" value="ECO:0007669"/>
    <property type="project" value="TreeGrafter"/>
</dbReference>
<dbReference type="InterPro" id="IPR043128">
    <property type="entry name" value="Rev_trsase/Diguanyl_cyclase"/>
</dbReference>
<dbReference type="PROSITE" id="PS01044">
    <property type="entry name" value="SQUALEN_PHYTOEN_SYN_1"/>
    <property type="match status" value="1"/>
</dbReference>
<dbReference type="NCBIfam" id="TIGR01559">
    <property type="entry name" value="squal_synth"/>
    <property type="match status" value="1"/>
</dbReference>
<dbReference type="Proteomes" id="UP001274896">
    <property type="component" value="Unassembled WGS sequence"/>
</dbReference>
<comment type="similarity">
    <text evidence="3">Belongs to the beta type-B retroviral polymerase family. HERV class-II K(HML-2) pol subfamily.</text>
</comment>
<comment type="catalytic activity">
    <reaction evidence="12">
        <text>presqualene diphosphate + NADH + H(+) = squalene + diphosphate + NAD(+)</text>
        <dbReference type="Rhea" id="RHEA:22228"/>
        <dbReference type="ChEBI" id="CHEBI:15378"/>
        <dbReference type="ChEBI" id="CHEBI:15440"/>
        <dbReference type="ChEBI" id="CHEBI:33019"/>
        <dbReference type="ChEBI" id="CHEBI:57310"/>
        <dbReference type="ChEBI" id="CHEBI:57540"/>
        <dbReference type="ChEBI" id="CHEBI:57945"/>
    </reaction>
    <physiologicalReaction direction="left-to-right" evidence="12">
        <dbReference type="Rhea" id="RHEA:22229"/>
    </physiologicalReaction>
</comment>
<comment type="cofactor">
    <cofactor evidence="1">
        <name>Mg(2+)</name>
        <dbReference type="ChEBI" id="CHEBI:18420"/>
    </cofactor>
</comment>
<dbReference type="CDD" id="cd00683">
    <property type="entry name" value="Trans_IPPS_HH"/>
    <property type="match status" value="1"/>
</dbReference>
<dbReference type="InterPro" id="IPR019845">
    <property type="entry name" value="Squalene/phytoene_synthase_CS"/>
</dbReference>
<dbReference type="Gene3D" id="3.30.70.270">
    <property type="match status" value="1"/>
</dbReference>
<dbReference type="Gene3D" id="1.10.600.10">
    <property type="entry name" value="Farnesyl Diphosphate Synthase"/>
    <property type="match status" value="1"/>
</dbReference>
<dbReference type="SFLD" id="SFLDG01018">
    <property type="entry name" value="Squalene/Phytoene_Synthase_Lik"/>
    <property type="match status" value="1"/>
</dbReference>
<evidence type="ECO:0000256" key="5">
    <source>
        <dbReference type="ARBA" id="ARBA00012373"/>
    </source>
</evidence>
<feature type="domain" description="Reverse transcriptase" evidence="15">
    <location>
        <begin position="255"/>
        <end position="344"/>
    </location>
</feature>
<organism evidence="16 17">
    <name type="scientific">Hemibagrus guttatus</name>
    <dbReference type="NCBI Taxonomy" id="175788"/>
    <lineage>
        <taxon>Eukaryota</taxon>
        <taxon>Metazoa</taxon>
        <taxon>Chordata</taxon>
        <taxon>Craniata</taxon>
        <taxon>Vertebrata</taxon>
        <taxon>Euteleostomi</taxon>
        <taxon>Actinopterygii</taxon>
        <taxon>Neopterygii</taxon>
        <taxon>Teleostei</taxon>
        <taxon>Ostariophysi</taxon>
        <taxon>Siluriformes</taxon>
        <taxon>Bagridae</taxon>
        <taxon>Hemibagrus</taxon>
    </lineage>
</organism>
<dbReference type="SFLD" id="SFLDS00005">
    <property type="entry name" value="Isoprenoid_Synthase_Type_I"/>
    <property type="match status" value="1"/>
</dbReference>
<dbReference type="PROSITE" id="PS01045">
    <property type="entry name" value="SQUALEN_PHYTOEN_SYN_2"/>
    <property type="match status" value="1"/>
</dbReference>